<evidence type="ECO:0000313" key="1">
    <source>
        <dbReference type="EMBL" id="RON18706.1"/>
    </source>
</evidence>
<sequence length="198" mass="22464">MTPTTKSSQKKDLTVFAIIHEDVPASTKATIYADHFRPFVNELESFTDLKVNIVFGGGAPYSNFNYKGDDGTQTLRRWETLGMKFLDEARKEGFQTNSLTKVILVTKDHLNDKFAGIALVWPPFGAGTFAIASTTSFITVGHEIGHLLGAKHEDSEVQYNGWWCETYMIPQRNEFRSICYKFSPTNRQNIKNYLTHRA</sequence>
<dbReference type="EMBL" id="MOBM01000006">
    <property type="protein sequence ID" value="RON18706.1"/>
    <property type="molecule type" value="Genomic_DNA"/>
</dbReference>
<organism evidence="1 2">
    <name type="scientific">Pseudomonas frederiksbergensis</name>
    <dbReference type="NCBI Taxonomy" id="104087"/>
    <lineage>
        <taxon>Bacteria</taxon>
        <taxon>Pseudomonadati</taxon>
        <taxon>Pseudomonadota</taxon>
        <taxon>Gammaproteobacteria</taxon>
        <taxon>Pseudomonadales</taxon>
        <taxon>Pseudomonadaceae</taxon>
        <taxon>Pseudomonas</taxon>
    </lineage>
</organism>
<reference evidence="1 2" key="1">
    <citation type="submission" date="2016-10" db="EMBL/GenBank/DDBJ databases">
        <title>Comparative genome analysis of multiple Pseudomonas spp. focuses on biocontrol and plant growth promoting traits.</title>
        <authorList>
            <person name="Tao X.-Y."/>
            <person name="Taylor C.G."/>
        </authorList>
    </citation>
    <scope>NUCLEOTIDE SEQUENCE [LARGE SCALE GENOMIC DNA]</scope>
    <source>
        <strain evidence="1 2">36C6</strain>
    </source>
</reference>
<evidence type="ECO:0008006" key="3">
    <source>
        <dbReference type="Google" id="ProtNLM"/>
    </source>
</evidence>
<name>A0A423HZX2_9PSED</name>
<dbReference type="AlphaFoldDB" id="A0A423HZX2"/>
<comment type="caution">
    <text evidence="1">The sequence shown here is derived from an EMBL/GenBank/DDBJ whole genome shotgun (WGS) entry which is preliminary data.</text>
</comment>
<protein>
    <recommendedName>
        <fullName evidence="3">Peptidase M12B domain-containing protein</fullName>
    </recommendedName>
</protein>
<gene>
    <name evidence="1" type="ORF">BK662_04625</name>
</gene>
<dbReference type="SUPFAM" id="SSF55486">
    <property type="entry name" value="Metalloproteases ('zincins'), catalytic domain"/>
    <property type="match status" value="2"/>
</dbReference>
<proteinExistence type="predicted"/>
<dbReference type="InterPro" id="IPR024079">
    <property type="entry name" value="MetalloPept_cat_dom_sf"/>
</dbReference>
<dbReference type="RefSeq" id="WP_123357145.1">
    <property type="nucleotide sequence ID" value="NZ_MOBM01000006.1"/>
</dbReference>
<evidence type="ECO:0000313" key="2">
    <source>
        <dbReference type="Proteomes" id="UP000284002"/>
    </source>
</evidence>
<dbReference type="GO" id="GO:0008237">
    <property type="term" value="F:metallopeptidase activity"/>
    <property type="evidence" value="ECO:0007669"/>
    <property type="project" value="InterPro"/>
</dbReference>
<accession>A0A423HZX2</accession>
<dbReference type="Gene3D" id="3.40.390.10">
    <property type="entry name" value="Collagenase (Catalytic Domain)"/>
    <property type="match status" value="1"/>
</dbReference>
<dbReference type="Proteomes" id="UP000284002">
    <property type="component" value="Unassembled WGS sequence"/>
</dbReference>